<dbReference type="SMART" id="SM00481">
    <property type="entry name" value="POLIIIAc"/>
    <property type="match status" value="1"/>
</dbReference>
<evidence type="ECO:0000256" key="6">
    <source>
        <dbReference type="ARBA" id="ARBA00022695"/>
    </source>
</evidence>
<comment type="catalytic activity">
    <reaction evidence="10">
        <text>DNA(n) + a 2'-deoxyribonucleoside 5'-triphosphate = DNA(n+1) + diphosphate</text>
        <dbReference type="Rhea" id="RHEA:22508"/>
        <dbReference type="Rhea" id="RHEA-COMP:17339"/>
        <dbReference type="Rhea" id="RHEA-COMP:17340"/>
        <dbReference type="ChEBI" id="CHEBI:33019"/>
        <dbReference type="ChEBI" id="CHEBI:61560"/>
        <dbReference type="ChEBI" id="CHEBI:173112"/>
        <dbReference type="EC" id="2.7.7.7"/>
    </reaction>
</comment>
<dbReference type="PANTHER" id="PTHR32294:SF0">
    <property type="entry name" value="DNA POLYMERASE III SUBUNIT ALPHA"/>
    <property type="match status" value="1"/>
</dbReference>
<reference evidence="12" key="2">
    <citation type="journal article" date="2021" name="PeerJ">
        <title>Extensive microbial diversity within the chicken gut microbiome revealed by metagenomics and culture.</title>
        <authorList>
            <person name="Gilroy R."/>
            <person name="Ravi A."/>
            <person name="Getino M."/>
            <person name="Pursley I."/>
            <person name="Horton D.L."/>
            <person name="Alikhan N.F."/>
            <person name="Baker D."/>
            <person name="Gharbi K."/>
            <person name="Hall N."/>
            <person name="Watson M."/>
            <person name="Adriaenssens E.M."/>
            <person name="Foster-Nyarko E."/>
            <person name="Jarju S."/>
            <person name="Secka A."/>
            <person name="Antonio M."/>
            <person name="Oren A."/>
            <person name="Chaudhuri R.R."/>
            <person name="La Ragione R."/>
            <person name="Hildebrand F."/>
            <person name="Pallen M.J."/>
        </authorList>
    </citation>
    <scope>NUCLEOTIDE SEQUENCE</scope>
    <source>
        <strain evidence="12">CHK154-7741</strain>
    </source>
</reference>
<sequence>MQYVPLHLHTENSLLDGAIRIKELCKFAKENDMPAVAITDHGNMYGAIQMYEEAKSAGIKPLIGCEFYVYDGDITEKNPAKTHPWHLVLIAKDQTGYKNLVKLVSTAKCKGMYYKPRINHELIEKHHEGLICLSACVQGEVAQGFIQGNKEASYEAAKFYKGLFGEDYYIELQDHGLEKQKMSNPGLIQLAKDLDIKMVITNDSHYLRKEDADWHDTLLCIQTNALKESQDRFRFPNDEFYVKTPEQLRDSFKWMEADMFEECIKNTVEVADKCHLIIEMGKYHIPYFELPPNFTSESYLEYLTLEGIKKRYGALRPDLKERMDYELGVINKMGFAEYFLIVSDFIHYAKRNDIPVGPGRGSAAGSLVSYALEITDLDPIAHNLLFERFLNPERVSMPDVDIDFCVERRGEVIDYVTKKYGADKVCQIVTFGTLAARNAMKSVARVYDIPFAQSNQWAQLIPAEPKIKIDDALKDGMELKKLYDTDPTVKKLVDMAKAIEGLKNNTGMHAAGVIISKMPLEDIVPVEPSKEGLIVTEYTMIEDEHIGLLKMDFLGLRNLTIIHNALKMVEKRTGEKVDINNIPLDDEATFELLQKGDTDGVFQLESAGMKKLVKDLKPSVFEDLGALVALFRPGPLNSGMVDDFVQRKHGRQKIEYAHPDLEPILKDTYGTIVYQEQIMQIFQTLADYSLGQADNVRRMMGKKQLDKMAEQKGLFVQNTASHGMSQKDAEKLFEQIEQFAAYCFNRSHSAAYAFVAYQTAYLKAHYPVEYMSALLSSVSNDQEKTQLYIGECQKMGIKVLAPDVNKSNAKFTPDGDNIRFGLASIKNVGEGVIELIEKERETQDGEFKSLYDFCTRIDYKSYNTRTLESLIKSGAFSNIEKSRKQLIENLEPLIASAKRQSEAKSLGQASLFAGMTTSTGVDLDTYTLTGSDEEFDDKQVQAFEKEYLGFYVTSHPLSSIIDKLPFLTTHNIAELKDMPNDKPVTICGLLTQVRQIPTKKDPTKFLKAGIIEDLTGKVEFVAFHKTLINYNSFIDSEKKVILSGKVQKRDEDQYNIIVDSVKPVDNSSIVTISLKDEMKFEELVGLKDVLAHFKGGDPLVMSVKEPDGTDARILCDSHFWVEASNDLVYAVNNNFAQKVDIAIKSLDE</sequence>
<evidence type="ECO:0000256" key="10">
    <source>
        <dbReference type="ARBA" id="ARBA00049244"/>
    </source>
</evidence>
<dbReference type="PANTHER" id="PTHR32294">
    <property type="entry name" value="DNA POLYMERASE III SUBUNIT ALPHA"/>
    <property type="match status" value="1"/>
</dbReference>
<evidence type="ECO:0000259" key="11">
    <source>
        <dbReference type="SMART" id="SM00481"/>
    </source>
</evidence>
<dbReference type="InterPro" id="IPR004013">
    <property type="entry name" value="PHP_dom"/>
</dbReference>
<dbReference type="CDD" id="cd04485">
    <property type="entry name" value="DnaE_OBF"/>
    <property type="match status" value="1"/>
</dbReference>
<comment type="function">
    <text evidence="9">DNA polymerase III is a complex, multichain enzyme responsible for most of the replicative synthesis in bacteria. This DNA polymerase also exhibits 3' to 5' exonuclease activity. The alpha chain is the DNA polymerase.</text>
</comment>
<evidence type="ECO:0000256" key="3">
    <source>
        <dbReference type="ARBA" id="ARBA00012417"/>
    </source>
</evidence>
<evidence type="ECO:0000256" key="1">
    <source>
        <dbReference type="ARBA" id="ARBA00004496"/>
    </source>
</evidence>
<dbReference type="Pfam" id="PF01336">
    <property type="entry name" value="tRNA_anti-codon"/>
    <property type="match status" value="1"/>
</dbReference>
<evidence type="ECO:0000313" key="13">
    <source>
        <dbReference type="Proteomes" id="UP000886748"/>
    </source>
</evidence>
<dbReference type="InterPro" id="IPR041931">
    <property type="entry name" value="DNA_pol3_alpha_thumb_dom"/>
</dbReference>
<protein>
    <recommendedName>
        <fullName evidence="4">DNA polymerase III subunit alpha</fullName>
        <ecNumber evidence="3">2.7.7.7</ecNumber>
    </recommendedName>
</protein>
<dbReference type="GO" id="GO:0005737">
    <property type="term" value="C:cytoplasm"/>
    <property type="evidence" value="ECO:0007669"/>
    <property type="project" value="UniProtKB-SubCell"/>
</dbReference>
<evidence type="ECO:0000256" key="8">
    <source>
        <dbReference type="ARBA" id="ARBA00022932"/>
    </source>
</evidence>
<dbReference type="InterPro" id="IPR016195">
    <property type="entry name" value="Pol/histidinol_Pase-like"/>
</dbReference>
<dbReference type="GO" id="GO:0003676">
    <property type="term" value="F:nucleic acid binding"/>
    <property type="evidence" value="ECO:0007669"/>
    <property type="project" value="InterPro"/>
</dbReference>
<dbReference type="NCBIfam" id="NF005298">
    <property type="entry name" value="PRK06826.1"/>
    <property type="match status" value="1"/>
</dbReference>
<dbReference type="Pfam" id="PF02811">
    <property type="entry name" value="PHP"/>
    <property type="match status" value="1"/>
</dbReference>
<name>A0A9D1SSA5_9CLOT</name>
<accession>A0A9D1SSA5</accession>
<dbReference type="InterPro" id="IPR003141">
    <property type="entry name" value="Pol/His_phosphatase_N"/>
</dbReference>
<organism evidence="12 13">
    <name type="scientific">Candidatus Limenecus avicola</name>
    <dbReference type="NCBI Taxonomy" id="2840847"/>
    <lineage>
        <taxon>Bacteria</taxon>
        <taxon>Bacillati</taxon>
        <taxon>Bacillota</taxon>
        <taxon>Clostridia</taxon>
        <taxon>Eubacteriales</taxon>
        <taxon>Clostridiaceae</taxon>
        <taxon>Clostridiaceae incertae sedis</taxon>
        <taxon>Candidatus Limenecus</taxon>
    </lineage>
</organism>
<evidence type="ECO:0000256" key="4">
    <source>
        <dbReference type="ARBA" id="ARBA00019114"/>
    </source>
</evidence>
<comment type="caution">
    <text evidence="12">The sequence shown here is derived from an EMBL/GenBank/DDBJ whole genome shotgun (WGS) entry which is preliminary data.</text>
</comment>
<dbReference type="Gene3D" id="3.20.20.140">
    <property type="entry name" value="Metal-dependent hydrolases"/>
    <property type="match status" value="1"/>
</dbReference>
<dbReference type="EC" id="2.7.7.7" evidence="3"/>
<dbReference type="Gene3D" id="1.10.150.870">
    <property type="match status" value="1"/>
</dbReference>
<proteinExistence type="inferred from homology"/>
<dbReference type="Proteomes" id="UP000886748">
    <property type="component" value="Unassembled WGS sequence"/>
</dbReference>
<dbReference type="InterPro" id="IPR040982">
    <property type="entry name" value="DNA_pol3_finger"/>
</dbReference>
<evidence type="ECO:0000256" key="9">
    <source>
        <dbReference type="ARBA" id="ARBA00025611"/>
    </source>
</evidence>
<dbReference type="InterPro" id="IPR004805">
    <property type="entry name" value="DnaE2/DnaE/PolC"/>
</dbReference>
<dbReference type="NCBIfam" id="TIGR00594">
    <property type="entry name" value="polc"/>
    <property type="match status" value="1"/>
</dbReference>
<dbReference type="GO" id="GO:0006260">
    <property type="term" value="P:DNA replication"/>
    <property type="evidence" value="ECO:0007669"/>
    <property type="project" value="UniProtKB-KW"/>
</dbReference>
<reference evidence="12" key="1">
    <citation type="submission" date="2020-10" db="EMBL/GenBank/DDBJ databases">
        <authorList>
            <person name="Gilroy R."/>
        </authorList>
    </citation>
    <scope>NUCLEOTIDE SEQUENCE</scope>
    <source>
        <strain evidence="12">CHK154-7741</strain>
    </source>
</reference>
<dbReference type="Pfam" id="PF07733">
    <property type="entry name" value="DNA_pol3_alpha"/>
    <property type="match status" value="1"/>
</dbReference>
<dbReference type="Pfam" id="PF17657">
    <property type="entry name" value="DNA_pol3_finger"/>
    <property type="match status" value="1"/>
</dbReference>
<feature type="domain" description="Polymerase/histidinol phosphatase N-terminal" evidence="11">
    <location>
        <begin position="4"/>
        <end position="71"/>
    </location>
</feature>
<dbReference type="SUPFAM" id="SSF89550">
    <property type="entry name" value="PHP domain-like"/>
    <property type="match status" value="1"/>
</dbReference>
<evidence type="ECO:0000313" key="12">
    <source>
        <dbReference type="EMBL" id="HIU92952.1"/>
    </source>
</evidence>
<evidence type="ECO:0000256" key="7">
    <source>
        <dbReference type="ARBA" id="ARBA00022705"/>
    </source>
</evidence>
<dbReference type="Gene3D" id="1.10.10.1600">
    <property type="entry name" value="Bacterial DNA polymerase III alpha subunit, thumb domain"/>
    <property type="match status" value="1"/>
</dbReference>
<gene>
    <name evidence="12" type="ORF">IAD26_07455</name>
</gene>
<keyword evidence="5 12" id="KW-0808">Transferase</keyword>
<dbReference type="InterPro" id="IPR004365">
    <property type="entry name" value="NA-bd_OB_tRNA"/>
</dbReference>
<comment type="similarity">
    <text evidence="2">Belongs to the DNA polymerase type-C family. DnaE subfamily.</text>
</comment>
<dbReference type="CDD" id="cd12113">
    <property type="entry name" value="PHP_PolIIIA_DnaE3"/>
    <property type="match status" value="1"/>
</dbReference>
<keyword evidence="6 12" id="KW-0548">Nucleotidyltransferase</keyword>
<dbReference type="InterPro" id="IPR012340">
    <property type="entry name" value="NA-bd_OB-fold"/>
</dbReference>
<dbReference type="Gene3D" id="2.40.50.140">
    <property type="entry name" value="Nucleic acid-binding proteins"/>
    <property type="match status" value="1"/>
</dbReference>
<dbReference type="GO" id="GO:0003887">
    <property type="term" value="F:DNA-directed DNA polymerase activity"/>
    <property type="evidence" value="ECO:0007669"/>
    <property type="project" value="UniProtKB-KW"/>
</dbReference>
<dbReference type="GO" id="GO:0008408">
    <property type="term" value="F:3'-5' exonuclease activity"/>
    <property type="evidence" value="ECO:0007669"/>
    <property type="project" value="InterPro"/>
</dbReference>
<dbReference type="InterPro" id="IPR011708">
    <property type="entry name" value="DNA_pol3_alpha_NTPase_dom"/>
</dbReference>
<dbReference type="InterPro" id="IPR029460">
    <property type="entry name" value="DNAPol_HHH"/>
</dbReference>
<dbReference type="NCBIfam" id="NF004226">
    <property type="entry name" value="PRK05673.1"/>
    <property type="match status" value="1"/>
</dbReference>
<dbReference type="EMBL" id="DVOD01000055">
    <property type="protein sequence ID" value="HIU92952.1"/>
    <property type="molecule type" value="Genomic_DNA"/>
</dbReference>
<dbReference type="Pfam" id="PF14579">
    <property type="entry name" value="HHH_6"/>
    <property type="match status" value="1"/>
</dbReference>
<evidence type="ECO:0000256" key="5">
    <source>
        <dbReference type="ARBA" id="ARBA00022679"/>
    </source>
</evidence>
<keyword evidence="8" id="KW-0239">DNA-directed DNA polymerase</keyword>
<dbReference type="AlphaFoldDB" id="A0A9D1SSA5"/>
<keyword evidence="7" id="KW-0235">DNA replication</keyword>
<comment type="subcellular location">
    <subcellularLocation>
        <location evidence="1">Cytoplasm</location>
    </subcellularLocation>
</comment>
<evidence type="ECO:0000256" key="2">
    <source>
        <dbReference type="ARBA" id="ARBA00009496"/>
    </source>
</evidence>